<dbReference type="PANTHER" id="PTHR22749:SF6">
    <property type="entry name" value="RIBOFLAVIN KINASE"/>
    <property type="match status" value="1"/>
</dbReference>
<dbReference type="CDD" id="cd02064">
    <property type="entry name" value="FAD_synthetase_N"/>
    <property type="match status" value="1"/>
</dbReference>
<keyword evidence="11" id="KW-0511">Multifunctional enzyme</keyword>
<accession>A0ABW9GX06</accession>
<feature type="domain" description="Riboflavin kinase" evidence="15">
    <location>
        <begin position="184"/>
        <end position="312"/>
    </location>
</feature>
<evidence type="ECO:0000256" key="13">
    <source>
        <dbReference type="ARBA" id="ARBA00049494"/>
    </source>
</evidence>
<keyword evidence="9 14" id="KW-0274">FAD</keyword>
<reference evidence="16 17" key="1">
    <citation type="journal article" date="2016" name="Int. J. Syst. Evol. Microbiol.">
        <title>Peptococcus simiae sp. nov., isolated from rhesus macaque faeces and emended description of the genus Peptococcus.</title>
        <authorList>
            <person name="Shkoporov A.N."/>
            <person name="Efimov B.A."/>
            <person name="Kondova I."/>
            <person name="Ouwerling B."/>
            <person name="Chaplin A.V."/>
            <person name="Shcherbakova V.A."/>
            <person name="Langermans J.A.M."/>
        </authorList>
    </citation>
    <scope>NUCLEOTIDE SEQUENCE [LARGE SCALE GENOMIC DNA]</scope>
    <source>
        <strain evidence="16 17">M108</strain>
    </source>
</reference>
<gene>
    <name evidence="16" type="primary">ribF</name>
    <name evidence="16" type="ORF">ACKQTC_02190</name>
</gene>
<dbReference type="EC" id="2.7.7.2" evidence="14"/>
<evidence type="ECO:0000256" key="1">
    <source>
        <dbReference type="ARBA" id="ARBA00004726"/>
    </source>
</evidence>
<keyword evidence="5 14" id="KW-0808">Transferase</keyword>
<evidence type="ECO:0000256" key="3">
    <source>
        <dbReference type="ARBA" id="ARBA00022630"/>
    </source>
</evidence>
<dbReference type="NCBIfam" id="TIGR00083">
    <property type="entry name" value="ribF"/>
    <property type="match status" value="1"/>
</dbReference>
<dbReference type="InterPro" id="IPR015865">
    <property type="entry name" value="Riboflavin_kinase_bac/euk"/>
</dbReference>
<comment type="catalytic activity">
    <reaction evidence="13 14">
        <text>FMN + ATP + H(+) = FAD + diphosphate</text>
        <dbReference type="Rhea" id="RHEA:17237"/>
        <dbReference type="ChEBI" id="CHEBI:15378"/>
        <dbReference type="ChEBI" id="CHEBI:30616"/>
        <dbReference type="ChEBI" id="CHEBI:33019"/>
        <dbReference type="ChEBI" id="CHEBI:57692"/>
        <dbReference type="ChEBI" id="CHEBI:58210"/>
        <dbReference type="EC" id="2.7.7.2"/>
    </reaction>
</comment>
<dbReference type="SUPFAM" id="SSF52374">
    <property type="entry name" value="Nucleotidylyl transferase"/>
    <property type="match status" value="1"/>
</dbReference>
<protein>
    <recommendedName>
        <fullName evidence="14">Riboflavin biosynthesis protein</fullName>
    </recommendedName>
    <domain>
        <recommendedName>
            <fullName evidence="14">Riboflavin kinase</fullName>
            <ecNumber evidence="14">2.7.1.26</ecNumber>
        </recommendedName>
        <alternativeName>
            <fullName evidence="14">Flavokinase</fullName>
        </alternativeName>
    </domain>
    <domain>
        <recommendedName>
            <fullName evidence="14">FMN adenylyltransferase</fullName>
            <ecNumber evidence="14">2.7.7.2</ecNumber>
        </recommendedName>
        <alternativeName>
            <fullName evidence="14">FAD pyrophosphorylase</fullName>
        </alternativeName>
        <alternativeName>
            <fullName evidence="14">FAD synthase</fullName>
        </alternativeName>
    </domain>
</protein>
<dbReference type="GO" id="GO:0003919">
    <property type="term" value="F:FMN adenylyltransferase activity"/>
    <property type="evidence" value="ECO:0007669"/>
    <property type="project" value="UniProtKB-EC"/>
</dbReference>
<keyword evidence="6 14" id="KW-0548">Nucleotidyltransferase</keyword>
<dbReference type="InterPro" id="IPR015864">
    <property type="entry name" value="FAD_synthase"/>
</dbReference>
<dbReference type="Gene3D" id="3.40.50.620">
    <property type="entry name" value="HUPs"/>
    <property type="match status" value="1"/>
</dbReference>
<dbReference type="Gene3D" id="2.40.30.30">
    <property type="entry name" value="Riboflavin kinase-like"/>
    <property type="match status" value="1"/>
</dbReference>
<keyword evidence="17" id="KW-1185">Reference proteome</keyword>
<evidence type="ECO:0000256" key="11">
    <source>
        <dbReference type="ARBA" id="ARBA00023268"/>
    </source>
</evidence>
<evidence type="ECO:0000259" key="15">
    <source>
        <dbReference type="SMART" id="SM00904"/>
    </source>
</evidence>
<dbReference type="InterPro" id="IPR002606">
    <property type="entry name" value="Riboflavin_kinase_bac"/>
</dbReference>
<evidence type="ECO:0000256" key="5">
    <source>
        <dbReference type="ARBA" id="ARBA00022679"/>
    </source>
</evidence>
<comment type="pathway">
    <text evidence="1 14">Cofactor biosynthesis; FAD biosynthesis; FAD from FMN: step 1/1.</text>
</comment>
<dbReference type="Pfam" id="PF06574">
    <property type="entry name" value="FAD_syn"/>
    <property type="match status" value="1"/>
</dbReference>
<evidence type="ECO:0000256" key="7">
    <source>
        <dbReference type="ARBA" id="ARBA00022741"/>
    </source>
</evidence>
<dbReference type="PIRSF" id="PIRSF004491">
    <property type="entry name" value="FAD_Synth"/>
    <property type="match status" value="1"/>
</dbReference>
<evidence type="ECO:0000313" key="16">
    <source>
        <dbReference type="EMBL" id="MFM9413179.1"/>
    </source>
</evidence>
<dbReference type="EMBL" id="JBJUVG010000002">
    <property type="protein sequence ID" value="MFM9413179.1"/>
    <property type="molecule type" value="Genomic_DNA"/>
</dbReference>
<dbReference type="PANTHER" id="PTHR22749">
    <property type="entry name" value="RIBOFLAVIN KINASE/FMN ADENYLYLTRANSFERASE"/>
    <property type="match status" value="1"/>
</dbReference>
<dbReference type="InterPro" id="IPR023465">
    <property type="entry name" value="Riboflavin_kinase_dom_sf"/>
</dbReference>
<keyword evidence="8 14" id="KW-0418">Kinase</keyword>
<evidence type="ECO:0000256" key="8">
    <source>
        <dbReference type="ARBA" id="ARBA00022777"/>
    </source>
</evidence>
<evidence type="ECO:0000256" key="10">
    <source>
        <dbReference type="ARBA" id="ARBA00022840"/>
    </source>
</evidence>
<comment type="caution">
    <text evidence="16">The sequence shown here is derived from an EMBL/GenBank/DDBJ whole genome shotgun (WGS) entry which is preliminary data.</text>
</comment>
<keyword evidence="10 14" id="KW-0067">ATP-binding</keyword>
<dbReference type="SUPFAM" id="SSF82114">
    <property type="entry name" value="Riboflavin kinase-like"/>
    <property type="match status" value="1"/>
</dbReference>
<evidence type="ECO:0000256" key="2">
    <source>
        <dbReference type="ARBA" id="ARBA00005201"/>
    </source>
</evidence>
<organism evidence="16 17">
    <name type="scientific">Peptococcus simiae</name>
    <dbReference type="NCBI Taxonomy" id="1643805"/>
    <lineage>
        <taxon>Bacteria</taxon>
        <taxon>Bacillati</taxon>
        <taxon>Bacillota</taxon>
        <taxon>Clostridia</taxon>
        <taxon>Eubacteriales</taxon>
        <taxon>Peptococcaceae</taxon>
        <taxon>Peptococcus</taxon>
    </lineage>
</organism>
<dbReference type="SMART" id="SM00904">
    <property type="entry name" value="Flavokinase"/>
    <property type="match status" value="1"/>
</dbReference>
<dbReference type="Proteomes" id="UP001631949">
    <property type="component" value="Unassembled WGS sequence"/>
</dbReference>
<dbReference type="GO" id="GO:0008531">
    <property type="term" value="F:riboflavin kinase activity"/>
    <property type="evidence" value="ECO:0007669"/>
    <property type="project" value="UniProtKB-EC"/>
</dbReference>
<proteinExistence type="inferred from homology"/>
<evidence type="ECO:0000256" key="4">
    <source>
        <dbReference type="ARBA" id="ARBA00022643"/>
    </source>
</evidence>
<evidence type="ECO:0000256" key="6">
    <source>
        <dbReference type="ARBA" id="ARBA00022695"/>
    </source>
</evidence>
<keyword evidence="7 14" id="KW-0547">Nucleotide-binding</keyword>
<dbReference type="RefSeq" id="WP_408976795.1">
    <property type="nucleotide sequence ID" value="NZ_JBJUVG010000002.1"/>
</dbReference>
<dbReference type="InterPro" id="IPR014729">
    <property type="entry name" value="Rossmann-like_a/b/a_fold"/>
</dbReference>
<keyword evidence="4 14" id="KW-0288">FMN</keyword>
<evidence type="ECO:0000313" key="17">
    <source>
        <dbReference type="Proteomes" id="UP001631949"/>
    </source>
</evidence>
<comment type="pathway">
    <text evidence="2 14">Cofactor biosynthesis; FMN biosynthesis; FMN from riboflavin (ATP route): step 1/1.</text>
</comment>
<sequence>MTRGRRNMKIYHSFKEVPNQARVLVLGHFDGLHLGHQALIQKGYEMAQKLGIPLMVATFYPQFQSLADPGFKYIMSQETKMKRLEDLAVDEVFSVPFDKRIAELPPEAFARDLLQKTLTAKGLVVGFDYTFGHQARGKAQDLVDLVAPIPVEVIPAYKCDGQVLSSTVIRQLLRQGDVAQVETYLGYPYQLCGEVIHGLANGRKFLVPTANISLPKDLLLPRPGVYAGRCFLADKPHQIFHSVINIGTKPTVNDDPFETVEAYLMDFDRDIYGERLCVRDLHFLRGITKFASFPELKAAIMKDIEMGRAYLAEKYKPMS</sequence>
<evidence type="ECO:0000256" key="14">
    <source>
        <dbReference type="PIRNR" id="PIRNR004491"/>
    </source>
</evidence>
<dbReference type="EC" id="2.7.1.26" evidence="14"/>
<evidence type="ECO:0000256" key="12">
    <source>
        <dbReference type="ARBA" id="ARBA00047880"/>
    </source>
</evidence>
<dbReference type="Pfam" id="PF01687">
    <property type="entry name" value="Flavokinase"/>
    <property type="match status" value="1"/>
</dbReference>
<dbReference type="InterPro" id="IPR023468">
    <property type="entry name" value="Riboflavin_kinase"/>
</dbReference>
<comment type="catalytic activity">
    <reaction evidence="12 14">
        <text>riboflavin + ATP = FMN + ADP + H(+)</text>
        <dbReference type="Rhea" id="RHEA:14357"/>
        <dbReference type="ChEBI" id="CHEBI:15378"/>
        <dbReference type="ChEBI" id="CHEBI:30616"/>
        <dbReference type="ChEBI" id="CHEBI:57986"/>
        <dbReference type="ChEBI" id="CHEBI:58210"/>
        <dbReference type="ChEBI" id="CHEBI:456216"/>
        <dbReference type="EC" id="2.7.1.26"/>
    </reaction>
</comment>
<comment type="similarity">
    <text evidence="14">Belongs to the ribF family.</text>
</comment>
<keyword evidence="3 14" id="KW-0285">Flavoprotein</keyword>
<name>A0ABW9GX06_9FIRM</name>
<evidence type="ECO:0000256" key="9">
    <source>
        <dbReference type="ARBA" id="ARBA00022827"/>
    </source>
</evidence>